<dbReference type="AlphaFoldDB" id="A0AAD5QJ66"/>
<sequence>MSGDTFLSQSPTIFSSVSPLIALCFLRSQERIALNHAQTRNSIMRSKKLKAGLTATATATRHEQIKT</sequence>
<proteinExistence type="predicted"/>
<protein>
    <submittedName>
        <fullName evidence="1">Uncharacterized protein</fullName>
    </submittedName>
</protein>
<keyword evidence="2" id="KW-1185">Reference proteome</keyword>
<gene>
    <name evidence="1" type="ORF">KIN20_004282</name>
</gene>
<name>A0AAD5QJ66_PARTN</name>
<dbReference type="Proteomes" id="UP001196413">
    <property type="component" value="Unassembled WGS sequence"/>
</dbReference>
<accession>A0AAD5QJ66</accession>
<evidence type="ECO:0000313" key="2">
    <source>
        <dbReference type="Proteomes" id="UP001196413"/>
    </source>
</evidence>
<reference evidence="1" key="1">
    <citation type="submission" date="2021-06" db="EMBL/GenBank/DDBJ databases">
        <title>Parelaphostrongylus tenuis whole genome reference sequence.</title>
        <authorList>
            <person name="Garwood T.J."/>
            <person name="Larsen P.A."/>
            <person name="Fountain-Jones N.M."/>
            <person name="Garbe J.R."/>
            <person name="Macchietto M.G."/>
            <person name="Kania S.A."/>
            <person name="Gerhold R.W."/>
            <person name="Richards J.E."/>
            <person name="Wolf T.M."/>
        </authorList>
    </citation>
    <scope>NUCLEOTIDE SEQUENCE</scope>
    <source>
        <strain evidence="1">MNPRO001-30</strain>
        <tissue evidence="1">Meninges</tissue>
    </source>
</reference>
<dbReference type="EMBL" id="JAHQIW010000576">
    <property type="protein sequence ID" value="KAJ1348881.1"/>
    <property type="molecule type" value="Genomic_DNA"/>
</dbReference>
<organism evidence="1 2">
    <name type="scientific">Parelaphostrongylus tenuis</name>
    <name type="common">Meningeal worm</name>
    <dbReference type="NCBI Taxonomy" id="148309"/>
    <lineage>
        <taxon>Eukaryota</taxon>
        <taxon>Metazoa</taxon>
        <taxon>Ecdysozoa</taxon>
        <taxon>Nematoda</taxon>
        <taxon>Chromadorea</taxon>
        <taxon>Rhabditida</taxon>
        <taxon>Rhabditina</taxon>
        <taxon>Rhabditomorpha</taxon>
        <taxon>Strongyloidea</taxon>
        <taxon>Metastrongylidae</taxon>
        <taxon>Parelaphostrongylus</taxon>
    </lineage>
</organism>
<comment type="caution">
    <text evidence="1">The sequence shown here is derived from an EMBL/GenBank/DDBJ whole genome shotgun (WGS) entry which is preliminary data.</text>
</comment>
<evidence type="ECO:0000313" key="1">
    <source>
        <dbReference type="EMBL" id="KAJ1348881.1"/>
    </source>
</evidence>